<dbReference type="Gene3D" id="3.30.530.20">
    <property type="match status" value="1"/>
</dbReference>
<keyword evidence="4" id="KW-1185">Reference proteome</keyword>
<evidence type="ECO:0000313" key="3">
    <source>
        <dbReference type="EMBL" id="MFD1190497.1"/>
    </source>
</evidence>
<evidence type="ECO:0000313" key="4">
    <source>
        <dbReference type="Proteomes" id="UP001597216"/>
    </source>
</evidence>
<comment type="caution">
    <text evidence="3">The sequence shown here is derived from an EMBL/GenBank/DDBJ whole genome shotgun (WGS) entry which is preliminary data.</text>
</comment>
<gene>
    <name evidence="3" type="ORF">ACFQ27_07895</name>
</gene>
<evidence type="ECO:0000256" key="1">
    <source>
        <dbReference type="ARBA" id="ARBA00006817"/>
    </source>
</evidence>
<protein>
    <submittedName>
        <fullName evidence="3">SRPBCC family protein</fullName>
    </submittedName>
</protein>
<accession>A0ABW3T3E0</accession>
<dbReference type="EMBL" id="JBHTLQ010000013">
    <property type="protein sequence ID" value="MFD1190497.1"/>
    <property type="molecule type" value="Genomic_DNA"/>
</dbReference>
<dbReference type="Proteomes" id="UP001597216">
    <property type="component" value="Unassembled WGS sequence"/>
</dbReference>
<comment type="similarity">
    <text evidence="1">Belongs to the AHA1 family.</text>
</comment>
<name>A0ABW3T3E0_9CAUL</name>
<proteinExistence type="inferred from homology"/>
<reference evidence="4" key="1">
    <citation type="journal article" date="2019" name="Int. J. Syst. Evol. Microbiol.">
        <title>The Global Catalogue of Microorganisms (GCM) 10K type strain sequencing project: providing services to taxonomists for standard genome sequencing and annotation.</title>
        <authorList>
            <consortium name="The Broad Institute Genomics Platform"/>
            <consortium name="The Broad Institute Genome Sequencing Center for Infectious Disease"/>
            <person name="Wu L."/>
            <person name="Ma J."/>
        </authorList>
    </citation>
    <scope>NUCLEOTIDE SEQUENCE [LARGE SCALE GENOMIC DNA]</scope>
    <source>
        <strain evidence="4">CCUG 55074</strain>
    </source>
</reference>
<evidence type="ECO:0000259" key="2">
    <source>
        <dbReference type="Pfam" id="PF08327"/>
    </source>
</evidence>
<feature type="domain" description="Activator of Hsp90 ATPase homologue 1/2-like C-terminal" evidence="2">
    <location>
        <begin position="12"/>
        <end position="134"/>
    </location>
</feature>
<organism evidence="3 4">
    <name type="scientific">Phenylobacterium conjunctum</name>
    <dbReference type="NCBI Taxonomy" id="1298959"/>
    <lineage>
        <taxon>Bacteria</taxon>
        <taxon>Pseudomonadati</taxon>
        <taxon>Pseudomonadota</taxon>
        <taxon>Alphaproteobacteria</taxon>
        <taxon>Caulobacterales</taxon>
        <taxon>Caulobacteraceae</taxon>
        <taxon>Phenylobacterium</taxon>
    </lineage>
</organism>
<dbReference type="InterPro" id="IPR023393">
    <property type="entry name" value="START-like_dom_sf"/>
</dbReference>
<dbReference type="CDD" id="cd08891">
    <property type="entry name" value="SRPBCC_CalC"/>
    <property type="match status" value="1"/>
</dbReference>
<sequence length="155" mass="17375">MTSKVYVALRVKATPERAFQVFTADIGAWWRPNALFQTTPRAPGVLAFEPGEGGRLTETLANGKVFEIGRILAWEPPARLVFSWRQATFPADLLTEVEVRFEAVGEETRVSVEHRGFDQVPADHVARHGFPDQLLLMRLAEWWRDLLTGMGSGLA</sequence>
<dbReference type="InterPro" id="IPR013538">
    <property type="entry name" value="ASHA1/2-like_C"/>
</dbReference>
<dbReference type="SUPFAM" id="SSF55961">
    <property type="entry name" value="Bet v1-like"/>
    <property type="match status" value="1"/>
</dbReference>
<dbReference type="RefSeq" id="WP_377353186.1">
    <property type="nucleotide sequence ID" value="NZ_JBHTLQ010000013.1"/>
</dbReference>
<dbReference type="Pfam" id="PF08327">
    <property type="entry name" value="AHSA1"/>
    <property type="match status" value="1"/>
</dbReference>